<dbReference type="Gene3D" id="1.10.10.10">
    <property type="entry name" value="Winged helix-like DNA-binding domain superfamily/Winged helix DNA-binding domain"/>
    <property type="match status" value="1"/>
</dbReference>
<dbReference type="InterPro" id="IPR015422">
    <property type="entry name" value="PyrdxlP-dep_Trfase_small"/>
</dbReference>
<dbReference type="OrthoDB" id="4307011at2"/>
<proteinExistence type="inferred from homology"/>
<dbReference type="GO" id="GO:0030170">
    <property type="term" value="F:pyridoxal phosphate binding"/>
    <property type="evidence" value="ECO:0007669"/>
    <property type="project" value="InterPro"/>
</dbReference>
<evidence type="ECO:0000256" key="4">
    <source>
        <dbReference type="ARBA" id="ARBA00023125"/>
    </source>
</evidence>
<dbReference type="Gene3D" id="3.40.640.10">
    <property type="entry name" value="Type I PLP-dependent aspartate aminotransferase-like (Major domain)"/>
    <property type="match status" value="1"/>
</dbReference>
<dbReference type="GO" id="GO:0003677">
    <property type="term" value="F:DNA binding"/>
    <property type="evidence" value="ECO:0007669"/>
    <property type="project" value="UniProtKB-KW"/>
</dbReference>
<dbReference type="Pfam" id="PF00155">
    <property type="entry name" value="Aminotran_1_2"/>
    <property type="match status" value="1"/>
</dbReference>
<dbReference type="InterPro" id="IPR051446">
    <property type="entry name" value="HTH_trans_reg/aminotransferase"/>
</dbReference>
<keyword evidence="8" id="KW-1185">Reference proteome</keyword>
<keyword evidence="7" id="KW-0808">Transferase</keyword>
<evidence type="ECO:0000313" key="8">
    <source>
        <dbReference type="Proteomes" id="UP000267128"/>
    </source>
</evidence>
<organism evidence="7 8">
    <name type="scientific">Nocardioides marmoriginsengisoli</name>
    <dbReference type="NCBI Taxonomy" id="661483"/>
    <lineage>
        <taxon>Bacteria</taxon>
        <taxon>Bacillati</taxon>
        <taxon>Actinomycetota</taxon>
        <taxon>Actinomycetes</taxon>
        <taxon>Propionibacteriales</taxon>
        <taxon>Nocardioidaceae</taxon>
        <taxon>Nocardioides</taxon>
    </lineage>
</organism>
<evidence type="ECO:0000256" key="5">
    <source>
        <dbReference type="ARBA" id="ARBA00023163"/>
    </source>
</evidence>
<dbReference type="PANTHER" id="PTHR46577:SF1">
    <property type="entry name" value="HTH-TYPE TRANSCRIPTIONAL REGULATORY PROTEIN GABR"/>
    <property type="match status" value="1"/>
</dbReference>
<dbReference type="InterPro" id="IPR036390">
    <property type="entry name" value="WH_DNA-bd_sf"/>
</dbReference>
<dbReference type="GO" id="GO:0003700">
    <property type="term" value="F:DNA-binding transcription factor activity"/>
    <property type="evidence" value="ECO:0007669"/>
    <property type="project" value="InterPro"/>
</dbReference>
<gene>
    <name evidence="7" type="ORF">EFK50_07580</name>
</gene>
<dbReference type="Proteomes" id="UP000267128">
    <property type="component" value="Unassembled WGS sequence"/>
</dbReference>
<dbReference type="EMBL" id="RJSE01000005">
    <property type="protein sequence ID" value="RNL64377.1"/>
    <property type="molecule type" value="Genomic_DNA"/>
</dbReference>
<name>A0A3N0CLN6_9ACTN</name>
<dbReference type="Gene3D" id="3.90.1150.10">
    <property type="entry name" value="Aspartate Aminotransferase, domain 1"/>
    <property type="match status" value="1"/>
</dbReference>
<evidence type="ECO:0000256" key="2">
    <source>
        <dbReference type="ARBA" id="ARBA00022898"/>
    </source>
</evidence>
<dbReference type="AlphaFoldDB" id="A0A3N0CLN6"/>
<dbReference type="InterPro" id="IPR004839">
    <property type="entry name" value="Aminotransferase_I/II_large"/>
</dbReference>
<dbReference type="Pfam" id="PF00392">
    <property type="entry name" value="GntR"/>
    <property type="match status" value="1"/>
</dbReference>
<dbReference type="RefSeq" id="WP_123226953.1">
    <property type="nucleotide sequence ID" value="NZ_RJSE01000005.1"/>
</dbReference>
<dbReference type="SUPFAM" id="SSF46785">
    <property type="entry name" value="Winged helix' DNA-binding domain"/>
    <property type="match status" value="1"/>
</dbReference>
<accession>A0A3N0CLN6</accession>
<reference evidence="7 8" key="1">
    <citation type="submission" date="2018-11" db="EMBL/GenBank/DDBJ databases">
        <authorList>
            <person name="Li F."/>
        </authorList>
    </citation>
    <scope>NUCLEOTIDE SEQUENCE [LARGE SCALE GENOMIC DNA]</scope>
    <source>
        <strain evidence="7 8">Gsoil 097</strain>
    </source>
</reference>
<sequence length="450" mass="47694">MLTPRELASVIESRIEDPTARGLARAVSRAVGAGELPIGTKLPTIRYLAHELGVSTTTITASWNLLIRSGTIRTEGRRGTFVAEPAASGAIRYRRAIPRAHELTLDLSGGLPDPELLPDVSRAVRDLRVAGSSLNYLDEPVLTDLARVLIASWPYDVPEVAIADGALDALDQIGRSLFQLGDRVLVEDPTFPTVVDQAEATGAEVVGVALDQEGLVPDQLRLALERPARAVIIQTRGQNPTGAALTPRRAAELAEILRGTGTYVIEDDSAGGISSAPDVSLGSLLPEQTLHVRSFSKSHGPDLRLAAFSAPEEVLGDIQGRRQLGQGWSSRLLQQILLHLLTDEASQAEVDAARAEYARRRSGLTASLRERGIDIVDGDGLNLWLPVRDETAAALYLATLGVGVAAGAPFTVTPGAPHLRVSVGEARSDLEDLAGILAHAAGIEVGAMTR</sequence>
<dbReference type="InterPro" id="IPR036388">
    <property type="entry name" value="WH-like_DNA-bd_sf"/>
</dbReference>
<dbReference type="InterPro" id="IPR015424">
    <property type="entry name" value="PyrdxlP-dep_Trfase"/>
</dbReference>
<dbReference type="PANTHER" id="PTHR46577">
    <property type="entry name" value="HTH-TYPE TRANSCRIPTIONAL REGULATORY PROTEIN GABR"/>
    <property type="match status" value="1"/>
</dbReference>
<dbReference type="SUPFAM" id="SSF53383">
    <property type="entry name" value="PLP-dependent transferases"/>
    <property type="match status" value="1"/>
</dbReference>
<comment type="caution">
    <text evidence="7">The sequence shown here is derived from an EMBL/GenBank/DDBJ whole genome shotgun (WGS) entry which is preliminary data.</text>
</comment>
<evidence type="ECO:0000256" key="1">
    <source>
        <dbReference type="ARBA" id="ARBA00005384"/>
    </source>
</evidence>
<protein>
    <submittedName>
        <fullName evidence="7">Aminotransferase class I/II-fold pyridoxal phosphate-dependent enzyme</fullName>
    </submittedName>
</protein>
<keyword evidence="4" id="KW-0238">DNA-binding</keyword>
<dbReference type="GO" id="GO:0008483">
    <property type="term" value="F:transaminase activity"/>
    <property type="evidence" value="ECO:0007669"/>
    <property type="project" value="UniProtKB-KW"/>
</dbReference>
<comment type="similarity">
    <text evidence="1">In the C-terminal section; belongs to the class-I pyridoxal-phosphate-dependent aminotransferase family.</text>
</comment>
<keyword evidence="2" id="KW-0663">Pyridoxal phosphate</keyword>
<dbReference type="PROSITE" id="PS50949">
    <property type="entry name" value="HTH_GNTR"/>
    <property type="match status" value="1"/>
</dbReference>
<keyword evidence="7" id="KW-0032">Aminotransferase</keyword>
<evidence type="ECO:0000259" key="6">
    <source>
        <dbReference type="PROSITE" id="PS50949"/>
    </source>
</evidence>
<dbReference type="CDD" id="cd00609">
    <property type="entry name" value="AAT_like"/>
    <property type="match status" value="1"/>
</dbReference>
<evidence type="ECO:0000313" key="7">
    <source>
        <dbReference type="EMBL" id="RNL64377.1"/>
    </source>
</evidence>
<keyword evidence="3" id="KW-0805">Transcription regulation</keyword>
<keyword evidence="5" id="KW-0804">Transcription</keyword>
<dbReference type="InterPro" id="IPR000524">
    <property type="entry name" value="Tscrpt_reg_HTH_GntR"/>
</dbReference>
<evidence type="ECO:0000256" key="3">
    <source>
        <dbReference type="ARBA" id="ARBA00023015"/>
    </source>
</evidence>
<dbReference type="InterPro" id="IPR015421">
    <property type="entry name" value="PyrdxlP-dep_Trfase_major"/>
</dbReference>
<feature type="domain" description="HTH gntR-type" evidence="6">
    <location>
        <begin position="17"/>
        <end position="85"/>
    </location>
</feature>
<dbReference type="SMART" id="SM00345">
    <property type="entry name" value="HTH_GNTR"/>
    <property type="match status" value="1"/>
</dbReference>